<dbReference type="Pfam" id="PF00931">
    <property type="entry name" value="NB-ARC"/>
    <property type="match status" value="4"/>
</dbReference>
<keyword evidence="3" id="KW-0677">Repeat</keyword>
<accession>A0AAQ3UG56</accession>
<reference evidence="13 14" key="1">
    <citation type="submission" date="2024-02" db="EMBL/GenBank/DDBJ databases">
        <title>High-quality chromosome-scale genome assembly of Pensacola bahiagrass (Paspalum notatum Flugge var. saurae).</title>
        <authorList>
            <person name="Vega J.M."/>
            <person name="Podio M."/>
            <person name="Orjuela J."/>
            <person name="Siena L.A."/>
            <person name="Pessino S.C."/>
            <person name="Combes M.C."/>
            <person name="Mariac C."/>
            <person name="Albertini E."/>
            <person name="Pupilli F."/>
            <person name="Ortiz J.P.A."/>
            <person name="Leblanc O."/>
        </authorList>
    </citation>
    <scope>NUCLEOTIDE SEQUENCE [LARGE SCALE GENOMIC DNA]</scope>
    <source>
        <strain evidence="13">R1</strain>
        <tissue evidence="13">Leaf</tissue>
    </source>
</reference>
<dbReference type="InterPro" id="IPR042197">
    <property type="entry name" value="Apaf_helical"/>
</dbReference>
<dbReference type="InterPro" id="IPR027417">
    <property type="entry name" value="P-loop_NTPase"/>
</dbReference>
<dbReference type="Pfam" id="PF23598">
    <property type="entry name" value="LRR_14"/>
    <property type="match status" value="4"/>
</dbReference>
<evidence type="ECO:0000256" key="1">
    <source>
        <dbReference type="ARBA" id="ARBA00008894"/>
    </source>
</evidence>
<dbReference type="Gene3D" id="3.80.10.10">
    <property type="entry name" value="Ribonuclease Inhibitor"/>
    <property type="match status" value="4"/>
</dbReference>
<evidence type="ECO:0000256" key="2">
    <source>
        <dbReference type="ARBA" id="ARBA00022614"/>
    </source>
</evidence>
<keyword evidence="4" id="KW-0547">Nucleotide-binding</keyword>
<dbReference type="Gene3D" id="1.10.10.10">
    <property type="entry name" value="Winged helix-like DNA-binding domain superfamily/Winged helix DNA-binding domain"/>
    <property type="match status" value="2"/>
</dbReference>
<feature type="domain" description="NB-ARC" evidence="9">
    <location>
        <begin position="175"/>
        <end position="335"/>
    </location>
</feature>
<evidence type="ECO:0000256" key="6">
    <source>
        <dbReference type="ARBA" id="ARBA00023054"/>
    </source>
</evidence>
<feature type="domain" description="Disease resistance protein winged helix" evidence="11">
    <location>
        <begin position="647"/>
        <end position="719"/>
    </location>
</feature>
<dbReference type="EMBL" id="CP144753">
    <property type="protein sequence ID" value="WVZ91923.1"/>
    <property type="molecule type" value="Genomic_DNA"/>
</dbReference>
<evidence type="ECO:0000313" key="13">
    <source>
        <dbReference type="EMBL" id="WVZ91923.1"/>
    </source>
</evidence>
<dbReference type="Proteomes" id="UP001341281">
    <property type="component" value="Chromosome 09"/>
</dbReference>
<proteinExistence type="inferred from homology"/>
<dbReference type="SUPFAM" id="SSF52058">
    <property type="entry name" value="L domain-like"/>
    <property type="match status" value="2"/>
</dbReference>
<evidence type="ECO:0000256" key="5">
    <source>
        <dbReference type="ARBA" id="ARBA00022821"/>
    </source>
</evidence>
<dbReference type="Pfam" id="PF23559">
    <property type="entry name" value="WHD_DRP"/>
    <property type="match status" value="2"/>
</dbReference>
<gene>
    <name evidence="13" type="ORF">U9M48_038034</name>
</gene>
<dbReference type="PANTHER" id="PTHR23155">
    <property type="entry name" value="DISEASE RESISTANCE PROTEIN RP"/>
    <property type="match status" value="1"/>
</dbReference>
<feature type="domain" description="NB-ARC" evidence="9">
    <location>
        <begin position="1586"/>
        <end position="1766"/>
    </location>
</feature>
<evidence type="ECO:0000259" key="10">
    <source>
        <dbReference type="Pfam" id="PF18052"/>
    </source>
</evidence>
<feature type="domain" description="Disease resistance R13L4/SHOC-2-like LRR" evidence="12">
    <location>
        <begin position="1975"/>
        <end position="2078"/>
    </location>
</feature>
<evidence type="ECO:0000256" key="4">
    <source>
        <dbReference type="ARBA" id="ARBA00022741"/>
    </source>
</evidence>
<dbReference type="InterPro" id="IPR002182">
    <property type="entry name" value="NB-ARC"/>
</dbReference>
<feature type="domain" description="Disease resistance N-terminal" evidence="10">
    <location>
        <begin position="1202"/>
        <end position="1284"/>
    </location>
</feature>
<dbReference type="GO" id="GO:0042742">
    <property type="term" value="P:defense response to bacterium"/>
    <property type="evidence" value="ECO:0007669"/>
    <property type="project" value="UniProtKB-ARBA"/>
</dbReference>
<protein>
    <recommendedName>
        <fullName evidence="15">Disease resistance protein RPM1</fullName>
    </recommendedName>
</protein>
<dbReference type="PRINTS" id="PR00364">
    <property type="entry name" value="DISEASERSIST"/>
</dbReference>
<comment type="similarity">
    <text evidence="1">Belongs to the disease resistance NB-LRR family.</text>
</comment>
<feature type="domain" description="Disease resistance N-terminal" evidence="10">
    <location>
        <begin position="16"/>
        <end position="89"/>
    </location>
</feature>
<feature type="domain" description="NB-ARC" evidence="9">
    <location>
        <begin position="1382"/>
        <end position="1535"/>
    </location>
</feature>
<feature type="domain" description="NB-ARC" evidence="9">
    <location>
        <begin position="372"/>
        <end position="558"/>
    </location>
</feature>
<dbReference type="SUPFAM" id="SSF52540">
    <property type="entry name" value="P-loop containing nucleoside triphosphate hydrolases"/>
    <property type="match status" value="4"/>
</dbReference>
<dbReference type="PANTHER" id="PTHR23155:SF1114">
    <property type="entry name" value="OS02G0475500 PROTEIN"/>
    <property type="match status" value="1"/>
</dbReference>
<dbReference type="Pfam" id="PF18052">
    <property type="entry name" value="Rx_N"/>
    <property type="match status" value="2"/>
</dbReference>
<keyword evidence="14" id="KW-1185">Reference proteome</keyword>
<keyword evidence="6 7" id="KW-0175">Coiled coil</keyword>
<name>A0AAQ3UG56_PASNO</name>
<evidence type="ECO:0000256" key="8">
    <source>
        <dbReference type="SAM" id="MobiDB-lite"/>
    </source>
</evidence>
<dbReference type="Gene3D" id="1.20.5.4130">
    <property type="match status" value="2"/>
</dbReference>
<evidence type="ECO:0000256" key="7">
    <source>
        <dbReference type="SAM" id="Coils"/>
    </source>
</evidence>
<dbReference type="InterPro" id="IPR055414">
    <property type="entry name" value="LRR_R13L4/SHOC2-like"/>
</dbReference>
<dbReference type="GO" id="GO:0002758">
    <property type="term" value="P:innate immune response-activating signaling pathway"/>
    <property type="evidence" value="ECO:0007669"/>
    <property type="project" value="UniProtKB-ARBA"/>
</dbReference>
<feature type="domain" description="Disease resistance R13L4/SHOC-2-like LRR" evidence="12">
    <location>
        <begin position="770"/>
        <end position="873"/>
    </location>
</feature>
<organism evidence="13 14">
    <name type="scientific">Paspalum notatum var. saurae</name>
    <dbReference type="NCBI Taxonomy" id="547442"/>
    <lineage>
        <taxon>Eukaryota</taxon>
        <taxon>Viridiplantae</taxon>
        <taxon>Streptophyta</taxon>
        <taxon>Embryophyta</taxon>
        <taxon>Tracheophyta</taxon>
        <taxon>Spermatophyta</taxon>
        <taxon>Magnoliopsida</taxon>
        <taxon>Liliopsida</taxon>
        <taxon>Poales</taxon>
        <taxon>Poaceae</taxon>
        <taxon>PACMAD clade</taxon>
        <taxon>Panicoideae</taxon>
        <taxon>Andropogonodae</taxon>
        <taxon>Paspaleae</taxon>
        <taxon>Paspalinae</taxon>
        <taxon>Paspalum</taxon>
    </lineage>
</organism>
<dbReference type="InterPro" id="IPR058922">
    <property type="entry name" value="WHD_DRP"/>
</dbReference>
<sequence>MEATALSVGKSVLDGALGYAKSAVAEEVALQLGIQRDHAFIRDELAMMQAFLRAAHDERDDHEVLMTWSVAYDAEDCLQDFGIHLHKPSWWRLPRTLRERRRIAKKMKELRARVEEVSQRNLRYQLIKRSGSKPATTAEQSSSTAAAIFGIDEARRAAKQDETSNADLVHLVNTEDEDLRVISVWGTSGDLGLTSVINTAYENPDIQEKFSCRAWVRVHHPLNPNDFIQSLVKQFRVGVGISLLSLAEKTGQELEEEFIGYVNEKNYLVVLNGMSTFEEWKWIRACFPNNRKGSRIIVCTPQPEVASLCAGQESQVMQLKKFSAEQTIYAFYEKIHGHQSKCDDEARVITNSLTRVKTMVKALEESQLIGRENEKSDMIELIVNSKDASVISVWGMGGLGKTTLVKDVYQSQKLIGLFEKRACVTVMRPFILKDLLKSLIMQINAESFGKKAANDFGWGSSRNKIALMEVDELIKEVASHLEGKRCLIVLDDLSSTAEWEQIRHSFPKLDNTSRIIVTTREQSIAKHCSKNQDNIYKLQVLKDKDALDLFTKKVFKKAIDLEKQHPELIGEAKLILKKCSGLPLPIVTIGGFLSNQPKLAMEWRKLNRHISAELEMNPELEAIRTILSKSYDGLPYHLKSCFLYLSIFPEDHKISRRRLMRRWAAEGYAREIQGKSAEEIADDYFMKLIDRSMILPSQASIHSRRGIDSCQVHDLMRDVSISKSLEENLVFRLEDGCSLNTEGTVRHLAISSNWNGGRSEFEDIVNQSSIRSLTVFGKWRSFFFSMKMRMLRVLDLEGTSGLHDHHLEHIGKLLHLNYLSLRGCIDIYYLPDSLGNLQQLETLDIKYTNILKLPKPIIRLRKPQYLRAGGNVSGTYQEMEEEIMPKLMQNRICMLTLFWGFCCLACCAPQIMGDIWEEGGQPNRRDIFTFWCCAALPAVARGVSDGCGVEMPCGVSKLGALHTLGDIDIGPKKAVLQDLRRLIRLRKLGVVDVNRENSVEFCKTLSALSNLESLYVRSAGKPGLEGCLEFDDGSSCSPPKNLSSLKLDGRLVKLPGWIEGLHNLVKLKLEKTKLSEVDATLRVLGKLQNLVILRLLRDSFEEDEDLRLIFLGDEPMFQKLTVLQLKGIDDLISVEFKQGAMPVLELLLFCEGRGKTSLLGLSSLPRFKELVLEGDYKGCSVDDLQEELARNTNKPTTVLKSVVDATLSYTKSAVAEEVALQLRIKRDHAFITDELQMMQSFLAAAHDEQQDDNRVLNTWVKQVGNVSYDVEDCLQDFNVNRSSRWGLTRKLRERHRLAKRMKELRDRVEDVSQRNMRYQIFKQQGAGHDHGHGHGSKLAAAQQSASSITAAAEMFGVDEARRAAKEDDSSKADLVRLITKDDENLGVIAVWGTGGDLGQASFVRAAYENADVKSKFSCRAWVRVMDHPFNPKDFAQSLVKQFSSHLGVGAVWETDNKTDKELAEEFNCYVHENRYLVVLNNLSAIEQWDQIKMCLPDSKKGSRIIISTTQLEVANLCAGQDIQVSELSQLSDDQTLYASITRNQEINLKVLMEIMQLEIALLSLRILDILWRYLSSLAVTEKKSDIMDLILNQSGQELPVISVWGMGGLGKTTLVIDAYQSENLSGMFEKRAWVTLKSPFILEEFLKSLAMQLDDESSERSAIHFRRSTRSLAMMGVEELNEEVVKLLERKKCLLVLDDLSSCVVWDLIKHSFSRLENMSRIIVTTREVKIARHCSRREENIYELKVLQYKDALDLFTKKVFKETSDMDKHPELIDEAKAILKRCNGVPLALITIGGFLANQPKTVFEWRKLNKHISAELETNPELEAMNSILGRSYDGLPYHLKSCFLYLSIFPEDHEVSWRSLVRRWTAEGYLGEARDKSMEEVASNYLKELIERSMILPSQQSVYSKKGIDSCHVHDLMRDIGISKSTEENLVLRLEEGCSSNTKGIVRHLAINSSWKGDKSELESMADLSHVRSLTVFGKVRTFFISGKMKMLRVLDLECTEGLVDHHLKQIGEFYHLKYLSLRGCGDVYCLPDSLGNLRQLQTLDIAFTNVTKLPKTFTRLIRLRYLCAGGVQLDEAESYRDLVEVVPKAVRNRLCLPTAYSLGCCAACCAPRILKRATDMDGEPNRRDVCTVCCFNRIPLVVKRQSTRGIQVPKGICKMKDLQKMGLVNLARGKKILHEIKTLTQLRKLAVTGVSRKNVEELCSAIGNLIFLESLLLRAEGDTGLFCLLGKFSPPVDLRSLKLYGNLGELPSCVGDLKNLVKLTLRSTSILDGNAKKTITVLGGLPNLTILRLLLESFKGPEAHFSFSRGAFPSLVMMEFDRPLGVRSVAFEEGAMPKLELLDFCAWYRETRVGLVTGLPCLTSLKKFTLTGSTYDDNFVEDLRTQVANNPNRPVFSRRTHRSTTAEAGRSV</sequence>
<evidence type="ECO:0000259" key="11">
    <source>
        <dbReference type="Pfam" id="PF23559"/>
    </source>
</evidence>
<feature type="domain" description="Disease resistance protein winged helix" evidence="11">
    <location>
        <begin position="1853"/>
        <end position="1925"/>
    </location>
</feature>
<feature type="coiled-coil region" evidence="7">
    <location>
        <begin position="1287"/>
        <end position="1314"/>
    </location>
</feature>
<dbReference type="InterPro" id="IPR044974">
    <property type="entry name" value="Disease_R_plants"/>
</dbReference>
<dbReference type="Gene3D" id="3.40.50.300">
    <property type="entry name" value="P-loop containing nucleotide triphosphate hydrolases"/>
    <property type="match status" value="4"/>
</dbReference>
<dbReference type="CDD" id="cd14798">
    <property type="entry name" value="RX-CC_like"/>
    <property type="match status" value="2"/>
</dbReference>
<keyword evidence="5" id="KW-0611">Plant defense</keyword>
<dbReference type="InterPro" id="IPR036388">
    <property type="entry name" value="WH-like_DNA-bd_sf"/>
</dbReference>
<keyword evidence="2" id="KW-0433">Leucine-rich repeat</keyword>
<dbReference type="Gene3D" id="1.10.8.430">
    <property type="entry name" value="Helical domain of apoptotic protease-activating factors"/>
    <property type="match status" value="2"/>
</dbReference>
<feature type="domain" description="Disease resistance R13L4/SHOC-2-like LRR" evidence="12">
    <location>
        <begin position="2155"/>
        <end position="2401"/>
    </location>
</feature>
<evidence type="ECO:0008006" key="15">
    <source>
        <dbReference type="Google" id="ProtNLM"/>
    </source>
</evidence>
<evidence type="ECO:0000259" key="9">
    <source>
        <dbReference type="Pfam" id="PF00931"/>
    </source>
</evidence>
<dbReference type="InterPro" id="IPR038005">
    <property type="entry name" value="RX-like_CC"/>
</dbReference>
<dbReference type="GO" id="GO:0043531">
    <property type="term" value="F:ADP binding"/>
    <property type="evidence" value="ECO:0007669"/>
    <property type="project" value="InterPro"/>
</dbReference>
<evidence type="ECO:0000313" key="14">
    <source>
        <dbReference type="Proteomes" id="UP001341281"/>
    </source>
</evidence>
<evidence type="ECO:0000256" key="3">
    <source>
        <dbReference type="ARBA" id="ARBA00022737"/>
    </source>
</evidence>
<dbReference type="InterPro" id="IPR041118">
    <property type="entry name" value="Rx_N"/>
</dbReference>
<feature type="region of interest" description="Disordered" evidence="8">
    <location>
        <begin position="2396"/>
        <end position="2418"/>
    </location>
</feature>
<dbReference type="InterPro" id="IPR032675">
    <property type="entry name" value="LRR_dom_sf"/>
</dbReference>
<dbReference type="FunFam" id="1.10.10.10:FF:000322">
    <property type="entry name" value="Probable disease resistance protein At1g63360"/>
    <property type="match status" value="2"/>
</dbReference>
<evidence type="ECO:0000259" key="12">
    <source>
        <dbReference type="Pfam" id="PF23598"/>
    </source>
</evidence>
<feature type="domain" description="Disease resistance R13L4/SHOC-2-like LRR" evidence="12">
    <location>
        <begin position="948"/>
        <end position="1186"/>
    </location>
</feature>
<feature type="coiled-coil region" evidence="7">
    <location>
        <begin position="100"/>
        <end position="127"/>
    </location>
</feature>
<dbReference type="GO" id="GO:0009626">
    <property type="term" value="P:plant-type hypersensitive response"/>
    <property type="evidence" value="ECO:0007669"/>
    <property type="project" value="UniProtKB-ARBA"/>
</dbReference>